<evidence type="ECO:0000313" key="9">
    <source>
        <dbReference type="Proteomes" id="UP001237642"/>
    </source>
</evidence>
<evidence type="ECO:0000256" key="5">
    <source>
        <dbReference type="ARBA" id="ARBA00023163"/>
    </source>
</evidence>
<keyword evidence="5" id="KW-0804">Transcription</keyword>
<dbReference type="InterPro" id="IPR013083">
    <property type="entry name" value="Znf_RING/FYVE/PHD"/>
</dbReference>
<proteinExistence type="predicted"/>
<dbReference type="GO" id="GO:0034244">
    <property type="term" value="P:negative regulation of transcription elongation by RNA polymerase II"/>
    <property type="evidence" value="ECO:0007669"/>
    <property type="project" value="InterPro"/>
</dbReference>
<dbReference type="Pfam" id="PF23121">
    <property type="entry name" value="SPOC_AIPP2"/>
    <property type="match status" value="1"/>
</dbReference>
<evidence type="ECO:0000256" key="2">
    <source>
        <dbReference type="ARBA" id="ARBA00022771"/>
    </source>
</evidence>
<dbReference type="InterPro" id="IPR056280">
    <property type="entry name" value="AIPP2-like_SPOC"/>
</dbReference>
<evidence type="ECO:0000259" key="7">
    <source>
        <dbReference type="Pfam" id="PF23121"/>
    </source>
</evidence>
<gene>
    <name evidence="8" type="ORF">POM88_009199</name>
</gene>
<feature type="region of interest" description="Disordered" evidence="6">
    <location>
        <begin position="577"/>
        <end position="611"/>
    </location>
</feature>
<evidence type="ECO:0000256" key="1">
    <source>
        <dbReference type="ARBA" id="ARBA00022723"/>
    </source>
</evidence>
<reference evidence="8" key="1">
    <citation type="submission" date="2023-02" db="EMBL/GenBank/DDBJ databases">
        <title>Genome of toxic invasive species Heracleum sosnowskyi carries increased number of genes despite the absence of recent whole-genome duplications.</title>
        <authorList>
            <person name="Schelkunov M."/>
            <person name="Shtratnikova V."/>
            <person name="Makarenko M."/>
            <person name="Klepikova A."/>
            <person name="Omelchenko D."/>
            <person name="Novikova G."/>
            <person name="Obukhova E."/>
            <person name="Bogdanov V."/>
            <person name="Penin A."/>
            <person name="Logacheva M."/>
        </authorList>
    </citation>
    <scope>NUCLEOTIDE SEQUENCE</scope>
    <source>
        <strain evidence="8">Hsosn_3</strain>
        <tissue evidence="8">Leaf</tissue>
    </source>
</reference>
<evidence type="ECO:0000256" key="4">
    <source>
        <dbReference type="ARBA" id="ARBA00023015"/>
    </source>
</evidence>
<name>A0AAD8J8Z4_9APIA</name>
<dbReference type="PANTHER" id="PTHR33304">
    <property type="match status" value="1"/>
</dbReference>
<keyword evidence="2" id="KW-0863">Zinc-finger</keyword>
<feature type="region of interest" description="Disordered" evidence="6">
    <location>
        <begin position="515"/>
        <end position="541"/>
    </location>
</feature>
<evidence type="ECO:0000256" key="3">
    <source>
        <dbReference type="ARBA" id="ARBA00022833"/>
    </source>
</evidence>
<sequence>MGKMKKKRRLEEVYNATLEIKQPEITPVLSGNYPMQGPVPVEMDDEIKMASFQVNKGVGSSGRSQKSEARVGSGTCNMCSTPCSSCFHNNQAIIRSKSGEFSSETYRDNVYNFSKLAPTLKSRKCETGQHSASEASIVITMNSSPDSFSENAESKATLWNVELSSKLSSGVSTTENQDKFELHKLESDSLENNLKDFRDFEGHDENISCISGADGVTTVSSADSRTVETKSLPTSAASTNSLVSKDNVKVVSSEAAQCLQNLDVEGSKFFTKSKCNDIATREVCPPVCFPDHLHDSRLLENTLLEDTYDAAGSDMKLGVVGVNPKPEMEKCVKLEAKDDAITAGLATEALISLQHILEVEKVGELLGLPVAKETSIQSRPTEALNSTEQNHVNNESDILEHDQVCDTCGDIGREYLLVVCCRCSDGAEHTYCMPKMLDKIPEGGWMCQECKMEERKSQDNDNCDEVGGVAHKFSVHVNAKISHRCDKSGGKDTYSETNKINKDSSCVKLPCKRNEDNVKKGSSKAKEQALEPTVTSPKNSLDRVGLHLHSSSFKNSDRDGSKLARKLHSVGYSLADTKGTEAPTLGTRLPKPRGTLSKSNSFSAAHTKPKSKLVDEVFRKQKSMQNLALPHGKEGSSRVMGKSASSRSLDPDRLRFDESKAKMLPLKFSHSRDLAGFKHAKEQNFAKRKSSFEFEHSVASSPIASSTIFPRRVDQPPVSGSELVCITNKREPKTVLTDGKLEPPMPVNNAIWAMEEPVLYGDRKKHLPCFSSTIGNYAEQKPVHARMKDAETKSDSCRKRGDAKLLASDVLTARNSKEVEGKCNKLKAETEAAQSKNTGSYRNDKVLGVSTLNSKCEVSSYNELSSSSNARRLVADDKVLKEGRDLNTNSTKQPTSTSAEAVNSRIVDSLPNLPIDRIPNLMDFPNQAFKETSSHLTNSALPEYEYIWQGCFEVHKSGKLPDIYDGFQAHLSTCASPRVIETMNIFPHKVLLNEVPRLSTWPIQFVETGVREAHIGLYFFAQDYESYVKCYKNMVVRMMKDDLALKGNIDGAEILIFPSNQLPEKSQCWNMMFFLWGVFKEKRVACQQQGNGSWMKVSSPHDIPKAIMSSPESILSLVPIDKEELVSHMEVVSDALANLPHLLTAGTSCETDSLPAFQKVTCSNLTVEQPEHILECNSLSSIPKCLSQSWPEVGSTPGSKTVGIAGSLFPLDPFVVKNVHVGGTSILSNGERLHQERVPNLELALGTEVISTKKRTQDHALVRESTETEEDIPAALSLSLSFPFTDDSFVNGTAPICRGTC</sequence>
<dbReference type="Proteomes" id="UP001237642">
    <property type="component" value="Unassembled WGS sequence"/>
</dbReference>
<reference evidence="8" key="2">
    <citation type="submission" date="2023-05" db="EMBL/GenBank/DDBJ databases">
        <authorList>
            <person name="Schelkunov M.I."/>
        </authorList>
    </citation>
    <scope>NUCLEOTIDE SEQUENCE</scope>
    <source>
        <strain evidence="8">Hsosn_3</strain>
        <tissue evidence="8">Leaf</tissue>
    </source>
</reference>
<organism evidence="8 9">
    <name type="scientific">Heracleum sosnowskyi</name>
    <dbReference type="NCBI Taxonomy" id="360622"/>
    <lineage>
        <taxon>Eukaryota</taxon>
        <taxon>Viridiplantae</taxon>
        <taxon>Streptophyta</taxon>
        <taxon>Embryophyta</taxon>
        <taxon>Tracheophyta</taxon>
        <taxon>Spermatophyta</taxon>
        <taxon>Magnoliopsida</taxon>
        <taxon>eudicotyledons</taxon>
        <taxon>Gunneridae</taxon>
        <taxon>Pentapetalae</taxon>
        <taxon>asterids</taxon>
        <taxon>campanulids</taxon>
        <taxon>Apiales</taxon>
        <taxon>Apiaceae</taxon>
        <taxon>Apioideae</taxon>
        <taxon>apioid superclade</taxon>
        <taxon>Tordylieae</taxon>
        <taxon>Tordyliinae</taxon>
        <taxon>Heracleum</taxon>
    </lineage>
</organism>
<dbReference type="SUPFAM" id="SSF57903">
    <property type="entry name" value="FYVE/PHD zinc finger"/>
    <property type="match status" value="1"/>
</dbReference>
<evidence type="ECO:0000256" key="6">
    <source>
        <dbReference type="SAM" id="MobiDB-lite"/>
    </source>
</evidence>
<dbReference type="InterPro" id="IPR049914">
    <property type="entry name" value="PHD1-3/5-6"/>
</dbReference>
<dbReference type="InterPro" id="IPR011011">
    <property type="entry name" value="Znf_FYVE_PHD"/>
</dbReference>
<keyword evidence="3" id="KW-0862">Zinc</keyword>
<keyword evidence="1" id="KW-0479">Metal-binding</keyword>
<feature type="compositionally biased region" description="Basic and acidic residues" evidence="6">
    <location>
        <begin position="515"/>
        <end position="529"/>
    </location>
</feature>
<protein>
    <recommendedName>
        <fullName evidence="7">AIPP2-like SPOC-like domain-containing protein</fullName>
    </recommendedName>
</protein>
<dbReference type="GO" id="GO:0008270">
    <property type="term" value="F:zinc ion binding"/>
    <property type="evidence" value="ECO:0007669"/>
    <property type="project" value="UniProtKB-KW"/>
</dbReference>
<keyword evidence="4" id="KW-0805">Transcription regulation</keyword>
<accession>A0AAD8J8Z4</accession>
<dbReference type="GO" id="GO:0140566">
    <property type="term" value="F:histone reader activity"/>
    <property type="evidence" value="ECO:0007669"/>
    <property type="project" value="InterPro"/>
</dbReference>
<keyword evidence="9" id="KW-1185">Reference proteome</keyword>
<feature type="domain" description="AIPP2-like SPOC-like" evidence="7">
    <location>
        <begin position="948"/>
        <end position="1079"/>
    </location>
</feature>
<dbReference type="Gene3D" id="3.30.40.10">
    <property type="entry name" value="Zinc/RING finger domain, C3HC4 (zinc finger)"/>
    <property type="match status" value="1"/>
</dbReference>
<dbReference type="EMBL" id="JAUIZM010000002">
    <property type="protein sequence ID" value="KAK1399336.1"/>
    <property type="molecule type" value="Genomic_DNA"/>
</dbReference>
<comment type="caution">
    <text evidence="8">The sequence shown here is derived from an EMBL/GenBank/DDBJ whole genome shotgun (WGS) entry which is preliminary data.</text>
</comment>
<feature type="region of interest" description="Disordered" evidence="6">
    <location>
        <begin position="630"/>
        <end position="650"/>
    </location>
</feature>
<dbReference type="PANTHER" id="PTHR33304:SF9">
    <property type="entry name" value="RING_FYVE_PHD ZINC FINGER SUPERFAMILY PROTEIN"/>
    <property type="match status" value="1"/>
</dbReference>
<evidence type="ECO:0000313" key="8">
    <source>
        <dbReference type="EMBL" id="KAK1399336.1"/>
    </source>
</evidence>